<dbReference type="FunFam" id="3.40.50.150:FF:000794">
    <property type="entry name" value="Jasmonate O-methyltransferase, putative"/>
    <property type="match status" value="1"/>
</dbReference>
<dbReference type="Gene3D" id="1.10.1200.270">
    <property type="entry name" value="Methyltransferase, alpha-helical capping domain"/>
    <property type="match status" value="1"/>
</dbReference>
<evidence type="ECO:0000256" key="2">
    <source>
        <dbReference type="ARBA" id="ARBA00022679"/>
    </source>
</evidence>
<gene>
    <name evidence="8" type="primary">11409228</name>
    <name evidence="5" type="ordered locus">MTR_4g018820</name>
    <name evidence="7" type="ORF">MtrunA17_Chr4g0008111</name>
</gene>
<keyword evidence="4" id="KW-0460">Magnesium</keyword>
<name>G7JR75_MEDTR</name>
<dbReference type="InterPro" id="IPR005299">
    <property type="entry name" value="MeTrfase_7"/>
</dbReference>
<evidence type="ECO:0000256" key="1">
    <source>
        <dbReference type="ARBA" id="ARBA00022603"/>
    </source>
</evidence>
<sequence length="359" mass="40823">MEVAQVLPMNGSVEEASYANNSLLQRKVISLTKSLRDEAITSLYCNTLPRSLAIADLGCSFGPNTFLVISEIIKVVEKLCRELNHKSPEYKVFLNDLPGNDFNDVFMSLDTFKEKLRNEMETEMGPCYFSGVPGSFYSRIFPDKSLHFVHSSYSLQWLSKIPEVGDNNKGNIYLTSTSPSNVHKAYYKQFQTDFSFFLKCRAEELVEGGHMILTFLGRKNSDPSSKESGYIWELMAMALNDMVLQGIIDQEKLNSFNIPNYYPSPSEVELEVLTEGSFSISRLEVSEVNWNALDNWDHFNDGYNVAQCIRAVAEPLLASHFGEGVIKEIFNRYKKILGDRMSKEKTKFTNLTLMMTRKA</sequence>
<keyword evidence="1 5" id="KW-0489">Methyltransferase</keyword>
<evidence type="ECO:0000313" key="10">
    <source>
        <dbReference type="Proteomes" id="UP000265566"/>
    </source>
</evidence>
<proteinExistence type="evidence at transcript level"/>
<dbReference type="GO" id="GO:0046872">
    <property type="term" value="F:metal ion binding"/>
    <property type="evidence" value="ECO:0007669"/>
    <property type="project" value="UniProtKB-KW"/>
</dbReference>
<reference evidence="8" key="3">
    <citation type="submission" date="2015-04" db="UniProtKB">
        <authorList>
            <consortium name="EnsemblPlants"/>
        </authorList>
    </citation>
    <scope>IDENTIFICATION</scope>
    <source>
        <strain evidence="8">cv. Jemalong A17</strain>
    </source>
</reference>
<organism evidence="5 9">
    <name type="scientific">Medicago truncatula</name>
    <name type="common">Barrel medic</name>
    <name type="synonym">Medicago tribuloides</name>
    <dbReference type="NCBI Taxonomy" id="3880"/>
    <lineage>
        <taxon>Eukaryota</taxon>
        <taxon>Viridiplantae</taxon>
        <taxon>Streptophyta</taxon>
        <taxon>Embryophyta</taxon>
        <taxon>Tracheophyta</taxon>
        <taxon>Spermatophyta</taxon>
        <taxon>Magnoliopsida</taxon>
        <taxon>eudicotyledons</taxon>
        <taxon>Gunneridae</taxon>
        <taxon>Pentapetalae</taxon>
        <taxon>rosids</taxon>
        <taxon>fabids</taxon>
        <taxon>Fabales</taxon>
        <taxon>Fabaceae</taxon>
        <taxon>Papilionoideae</taxon>
        <taxon>50 kb inversion clade</taxon>
        <taxon>NPAAA clade</taxon>
        <taxon>Hologalegina</taxon>
        <taxon>IRL clade</taxon>
        <taxon>Trifolieae</taxon>
        <taxon>Medicago</taxon>
    </lineage>
</organism>
<dbReference type="Gramene" id="rna20935">
    <property type="protein sequence ID" value="RHN58965.1"/>
    <property type="gene ID" value="gene20935"/>
</dbReference>
<dbReference type="EMBL" id="PSQE01000004">
    <property type="protein sequence ID" value="RHN58965.1"/>
    <property type="molecule type" value="Genomic_DNA"/>
</dbReference>
<reference evidence="7" key="5">
    <citation type="journal article" date="2018" name="Nat. Plants">
        <title>Whole-genome landscape of Medicago truncatula symbiotic genes.</title>
        <authorList>
            <person name="Pecrix Y."/>
            <person name="Gamas P."/>
            <person name="Carrere S."/>
        </authorList>
    </citation>
    <scope>NUCLEOTIDE SEQUENCE</scope>
    <source>
        <tissue evidence="7">Leaves</tissue>
    </source>
</reference>
<keyword evidence="3" id="KW-0479">Metal-binding</keyword>
<dbReference type="EC" id="2.1.1.-" evidence="7"/>
<dbReference type="OrthoDB" id="1872732at2759"/>
<dbReference type="OMA" id="WNAYQDE"/>
<keyword evidence="9" id="KW-1185">Reference proteome</keyword>
<dbReference type="GO" id="GO:0032259">
    <property type="term" value="P:methylation"/>
    <property type="evidence" value="ECO:0000318"/>
    <property type="project" value="GO_Central"/>
</dbReference>
<reference evidence="5 9" key="1">
    <citation type="journal article" date="2011" name="Nature">
        <title>The Medicago genome provides insight into the evolution of rhizobial symbioses.</title>
        <authorList>
            <person name="Young N.D."/>
            <person name="Debelle F."/>
            <person name="Oldroyd G.E."/>
            <person name="Geurts R."/>
            <person name="Cannon S.B."/>
            <person name="Udvardi M.K."/>
            <person name="Benedito V.A."/>
            <person name="Mayer K.F."/>
            <person name="Gouzy J."/>
            <person name="Schoof H."/>
            <person name="Van de Peer Y."/>
            <person name="Proost S."/>
            <person name="Cook D.R."/>
            <person name="Meyers B.C."/>
            <person name="Spannagl M."/>
            <person name="Cheung F."/>
            <person name="De Mita S."/>
            <person name="Krishnakumar V."/>
            <person name="Gundlach H."/>
            <person name="Zhou S."/>
            <person name="Mudge J."/>
            <person name="Bharti A.K."/>
            <person name="Murray J.D."/>
            <person name="Naoumkina M.A."/>
            <person name="Rosen B."/>
            <person name="Silverstein K.A."/>
            <person name="Tang H."/>
            <person name="Rombauts S."/>
            <person name="Zhao P.X."/>
            <person name="Zhou P."/>
            <person name="Barbe V."/>
            <person name="Bardou P."/>
            <person name="Bechner M."/>
            <person name="Bellec A."/>
            <person name="Berger A."/>
            <person name="Berges H."/>
            <person name="Bidwell S."/>
            <person name="Bisseling T."/>
            <person name="Choisne N."/>
            <person name="Couloux A."/>
            <person name="Denny R."/>
            <person name="Deshpande S."/>
            <person name="Dai X."/>
            <person name="Doyle J.J."/>
            <person name="Dudez A.M."/>
            <person name="Farmer A.D."/>
            <person name="Fouteau S."/>
            <person name="Franken C."/>
            <person name="Gibelin C."/>
            <person name="Gish J."/>
            <person name="Goldstein S."/>
            <person name="Gonzalez A.J."/>
            <person name="Green P.J."/>
            <person name="Hallab A."/>
            <person name="Hartog M."/>
            <person name="Hua A."/>
            <person name="Humphray S.J."/>
            <person name="Jeong D.H."/>
            <person name="Jing Y."/>
            <person name="Jocker A."/>
            <person name="Kenton S.M."/>
            <person name="Kim D.J."/>
            <person name="Klee K."/>
            <person name="Lai H."/>
            <person name="Lang C."/>
            <person name="Lin S."/>
            <person name="Macmil S.L."/>
            <person name="Magdelenat G."/>
            <person name="Matthews L."/>
            <person name="McCorrison J."/>
            <person name="Monaghan E.L."/>
            <person name="Mun J.H."/>
            <person name="Najar F.Z."/>
            <person name="Nicholson C."/>
            <person name="Noirot C."/>
            <person name="O'Bleness M."/>
            <person name="Paule C.R."/>
            <person name="Poulain J."/>
            <person name="Prion F."/>
            <person name="Qin B."/>
            <person name="Qu C."/>
            <person name="Retzel E.F."/>
            <person name="Riddle C."/>
            <person name="Sallet E."/>
            <person name="Samain S."/>
            <person name="Samson N."/>
            <person name="Sanders I."/>
            <person name="Saurat O."/>
            <person name="Scarpelli C."/>
            <person name="Schiex T."/>
            <person name="Segurens B."/>
            <person name="Severin A.J."/>
            <person name="Sherrier D.J."/>
            <person name="Shi R."/>
            <person name="Sims S."/>
            <person name="Singer S.R."/>
            <person name="Sinharoy S."/>
            <person name="Sterck L."/>
            <person name="Viollet A."/>
            <person name="Wang B.B."/>
            <person name="Wang K."/>
            <person name="Wang M."/>
            <person name="Wang X."/>
            <person name="Warfsmann J."/>
            <person name="Weissenbach J."/>
            <person name="White D.D."/>
            <person name="White J.D."/>
            <person name="Wiley G.B."/>
            <person name="Wincker P."/>
            <person name="Xing Y."/>
            <person name="Yang L."/>
            <person name="Yao Z."/>
            <person name="Ying F."/>
            <person name="Zhai J."/>
            <person name="Zhou L."/>
            <person name="Zuber A."/>
            <person name="Denarie J."/>
            <person name="Dixon R.A."/>
            <person name="May G.D."/>
            <person name="Schwartz D.C."/>
            <person name="Rogers J."/>
            <person name="Quetier F."/>
            <person name="Town C.D."/>
            <person name="Roe B.A."/>
        </authorList>
    </citation>
    <scope>NUCLEOTIDE SEQUENCE [LARGE SCALE GENOMIC DNA]</scope>
    <source>
        <strain evidence="5">A17</strain>
        <strain evidence="8 9">cv. Jemalong A17</strain>
    </source>
</reference>
<dbReference type="PANTHER" id="PTHR31009">
    <property type="entry name" value="S-ADENOSYL-L-METHIONINE:CARBOXYL METHYLTRANSFERASE FAMILY PROTEIN"/>
    <property type="match status" value="1"/>
</dbReference>
<dbReference type="InterPro" id="IPR029063">
    <property type="entry name" value="SAM-dependent_MTases_sf"/>
</dbReference>
<dbReference type="SUPFAM" id="SSF53335">
    <property type="entry name" value="S-adenosyl-L-methionine-dependent methyltransferases"/>
    <property type="match status" value="1"/>
</dbReference>
<evidence type="ECO:0000313" key="5">
    <source>
        <dbReference type="EMBL" id="AES86988.1"/>
    </source>
</evidence>
<dbReference type="GO" id="GO:0008757">
    <property type="term" value="F:S-adenosylmethionine-dependent methyltransferase activity"/>
    <property type="evidence" value="ECO:0000318"/>
    <property type="project" value="GO_Central"/>
</dbReference>
<dbReference type="AlphaFoldDB" id="G7JR75"/>
<dbReference type="Gene3D" id="3.40.50.150">
    <property type="entry name" value="Vaccinia Virus protein VP39"/>
    <property type="match status" value="1"/>
</dbReference>
<dbReference type="STRING" id="3880.G7JR75"/>
<protein>
    <submittedName>
        <fullName evidence="6">Anthranilic acid methyltransferase 1</fullName>
    </submittedName>
    <submittedName>
        <fullName evidence="7">Putative methyltransferase</fullName>
        <ecNumber evidence="7">2.1.1.-</ecNumber>
    </submittedName>
    <submittedName>
        <fullName evidence="5">Salicylic acid carboxyl methyltransferase</fullName>
    </submittedName>
</protein>
<evidence type="ECO:0000313" key="8">
    <source>
        <dbReference type="EnsemblPlants" id="AES86988"/>
    </source>
</evidence>
<dbReference type="HOGENOM" id="CLU_019628_2_0_1"/>
<dbReference type="EMBL" id="MK557964">
    <property type="protein sequence ID" value="QCF41212.1"/>
    <property type="molecule type" value="mRNA"/>
</dbReference>
<evidence type="ECO:0000313" key="7">
    <source>
        <dbReference type="EMBL" id="RHN58965.1"/>
    </source>
</evidence>
<dbReference type="InterPro" id="IPR042086">
    <property type="entry name" value="MeTrfase_capping"/>
</dbReference>
<reference evidence="10" key="4">
    <citation type="journal article" date="2018" name="Nat. Plants">
        <title>Whole-genome landscape of Medicago truncatula symbiotic genes.</title>
        <authorList>
            <person name="Pecrix Y."/>
            <person name="Staton S.E."/>
            <person name="Sallet E."/>
            <person name="Lelandais-Briere C."/>
            <person name="Moreau S."/>
            <person name="Carrere S."/>
            <person name="Blein T."/>
            <person name="Jardinaud M.F."/>
            <person name="Latrasse D."/>
            <person name="Zouine M."/>
            <person name="Zahm M."/>
            <person name="Kreplak J."/>
            <person name="Mayjonade B."/>
            <person name="Satge C."/>
            <person name="Perez M."/>
            <person name="Cauet S."/>
            <person name="Marande W."/>
            <person name="Chantry-Darmon C."/>
            <person name="Lopez-Roques C."/>
            <person name="Bouchez O."/>
            <person name="Berard A."/>
            <person name="Debelle F."/>
            <person name="Munos S."/>
            <person name="Bendahmane A."/>
            <person name="Berges H."/>
            <person name="Niebel A."/>
            <person name="Buitink J."/>
            <person name="Frugier F."/>
            <person name="Benhamed M."/>
            <person name="Crespi M."/>
            <person name="Gouzy J."/>
            <person name="Gamas P."/>
        </authorList>
    </citation>
    <scope>NUCLEOTIDE SEQUENCE [LARGE SCALE GENOMIC DNA]</scope>
    <source>
        <strain evidence="10">cv. Jemalong A17</strain>
    </source>
</reference>
<dbReference type="eggNOG" id="ENOG502QQVK">
    <property type="taxonomic scope" value="Eukaryota"/>
</dbReference>
<evidence type="ECO:0000256" key="4">
    <source>
        <dbReference type="ARBA" id="ARBA00022842"/>
    </source>
</evidence>
<evidence type="ECO:0000313" key="6">
    <source>
        <dbReference type="EMBL" id="QCF41212.1"/>
    </source>
</evidence>
<dbReference type="Pfam" id="PF03492">
    <property type="entry name" value="Methyltransf_7"/>
    <property type="match status" value="1"/>
</dbReference>
<evidence type="ECO:0000256" key="3">
    <source>
        <dbReference type="ARBA" id="ARBA00022723"/>
    </source>
</evidence>
<dbReference type="Proteomes" id="UP000002051">
    <property type="component" value="Chromosome 4"/>
</dbReference>
<keyword evidence="2 6" id="KW-0808">Transferase</keyword>
<dbReference type="EMBL" id="CM001220">
    <property type="protein sequence ID" value="AES86988.1"/>
    <property type="molecule type" value="Genomic_DNA"/>
</dbReference>
<dbReference type="KEGG" id="mtr:11409228"/>
<accession>G7JR75</accession>
<reference evidence="6" key="6">
    <citation type="journal article" date="2019" name="Plant J.">
        <title>The MYB transcription factor EMA1 stimulates emission of methyl anthranilate from Medicago truncatula hairy roots.</title>
        <authorList>
            <person name="Pollier J."/>
            <person name="De Geyter N."/>
            <person name="Moses T."/>
            <person name="Boachon B."/>
            <person name="Franco Zorrilla J.M."/>
            <person name="Bai Y."/>
            <person name="Lacchini E."/>
            <person name="Gholami A."/>
            <person name="Vanden Bossche R."/>
            <person name="Werck-Reichhart D."/>
            <person name="Goormachtig S."/>
            <person name="Goossens A."/>
        </authorList>
    </citation>
    <scope>NUCLEOTIDE SEQUENCE</scope>
</reference>
<dbReference type="PaxDb" id="3880-AES86988"/>
<dbReference type="Proteomes" id="UP000265566">
    <property type="component" value="Chromosome 4"/>
</dbReference>
<reference evidence="5 9" key="2">
    <citation type="journal article" date="2014" name="BMC Genomics">
        <title>An improved genome release (version Mt4.0) for the model legume Medicago truncatula.</title>
        <authorList>
            <person name="Tang H."/>
            <person name="Krishnakumar V."/>
            <person name="Bidwell S."/>
            <person name="Rosen B."/>
            <person name="Chan A."/>
            <person name="Zhou S."/>
            <person name="Gentzbittel L."/>
            <person name="Childs K.L."/>
            <person name="Yandell M."/>
            <person name="Gundlach H."/>
            <person name="Mayer K.F."/>
            <person name="Schwartz D.C."/>
            <person name="Town C.D."/>
        </authorList>
    </citation>
    <scope>GENOME REANNOTATION</scope>
    <source>
        <strain evidence="5">A17</strain>
        <strain evidence="8 9">cv. Jemalong A17</strain>
    </source>
</reference>
<dbReference type="EnsemblPlants" id="AES86988">
    <property type="protein sequence ID" value="AES86988"/>
    <property type="gene ID" value="MTR_4g018820"/>
</dbReference>
<evidence type="ECO:0000313" key="9">
    <source>
        <dbReference type="Proteomes" id="UP000002051"/>
    </source>
</evidence>